<keyword evidence="6" id="KW-0472">Membrane</keyword>
<dbReference type="SUPFAM" id="SSF158472">
    <property type="entry name" value="HAMP domain-like"/>
    <property type="match status" value="1"/>
</dbReference>
<dbReference type="CDD" id="cd06225">
    <property type="entry name" value="HAMP"/>
    <property type="match status" value="1"/>
</dbReference>
<accession>A0A4R1NJ21</accession>
<comment type="similarity">
    <text evidence="3">Belongs to the methyl-accepting chemotaxis (MCP) protein family.</text>
</comment>
<feature type="domain" description="Methyl-accepting transducer" evidence="7">
    <location>
        <begin position="325"/>
        <end position="554"/>
    </location>
</feature>
<dbReference type="PANTHER" id="PTHR43531">
    <property type="entry name" value="PROTEIN ICFG"/>
    <property type="match status" value="1"/>
</dbReference>
<evidence type="ECO:0000313" key="10">
    <source>
        <dbReference type="Proteomes" id="UP000295673"/>
    </source>
</evidence>
<dbReference type="Pfam" id="PF00015">
    <property type="entry name" value="MCPsignal"/>
    <property type="match status" value="1"/>
</dbReference>
<dbReference type="SUPFAM" id="SSF58104">
    <property type="entry name" value="Methyl-accepting chemotaxis protein (MCP) signaling domain"/>
    <property type="match status" value="1"/>
</dbReference>
<keyword evidence="2" id="KW-0145">Chemotaxis</keyword>
<feature type="region of interest" description="Disordered" evidence="5">
    <location>
        <begin position="623"/>
        <end position="658"/>
    </location>
</feature>
<dbReference type="InterPro" id="IPR004089">
    <property type="entry name" value="MCPsignal_dom"/>
</dbReference>
<dbReference type="SMART" id="SM00283">
    <property type="entry name" value="MA"/>
    <property type="match status" value="1"/>
</dbReference>
<keyword evidence="4" id="KW-0807">Transducer</keyword>
<keyword evidence="10" id="KW-1185">Reference proteome</keyword>
<feature type="domain" description="HAMP" evidence="8">
    <location>
        <begin position="202"/>
        <end position="255"/>
    </location>
</feature>
<dbReference type="OrthoDB" id="354287at2"/>
<dbReference type="GO" id="GO:0006935">
    <property type="term" value="P:chemotaxis"/>
    <property type="evidence" value="ECO:0007669"/>
    <property type="project" value="UniProtKB-KW"/>
</dbReference>
<dbReference type="Gene3D" id="1.10.287.950">
    <property type="entry name" value="Methyl-accepting chemotaxis protein"/>
    <property type="match status" value="1"/>
</dbReference>
<proteinExistence type="inferred from homology"/>
<dbReference type="CDD" id="cd11386">
    <property type="entry name" value="MCP_signal"/>
    <property type="match status" value="1"/>
</dbReference>
<comment type="caution">
    <text evidence="9">The sequence shown here is derived from an EMBL/GenBank/DDBJ whole genome shotgun (WGS) entry which is preliminary data.</text>
</comment>
<dbReference type="GO" id="GO:0007165">
    <property type="term" value="P:signal transduction"/>
    <property type="evidence" value="ECO:0007669"/>
    <property type="project" value="UniProtKB-KW"/>
</dbReference>
<evidence type="ECO:0000256" key="4">
    <source>
        <dbReference type="PROSITE-ProRule" id="PRU00284"/>
    </source>
</evidence>
<organism evidence="9 10">
    <name type="scientific">Shimia isoporae</name>
    <dbReference type="NCBI Taxonomy" id="647720"/>
    <lineage>
        <taxon>Bacteria</taxon>
        <taxon>Pseudomonadati</taxon>
        <taxon>Pseudomonadota</taxon>
        <taxon>Alphaproteobacteria</taxon>
        <taxon>Rhodobacterales</taxon>
        <taxon>Roseobacteraceae</taxon>
    </lineage>
</organism>
<keyword evidence="6" id="KW-0812">Transmembrane</keyword>
<dbReference type="InterPro" id="IPR003660">
    <property type="entry name" value="HAMP_dom"/>
</dbReference>
<evidence type="ECO:0000313" key="9">
    <source>
        <dbReference type="EMBL" id="TCL08236.1"/>
    </source>
</evidence>
<dbReference type="GO" id="GO:0016020">
    <property type="term" value="C:membrane"/>
    <property type="evidence" value="ECO:0007669"/>
    <property type="project" value="UniProtKB-SubCell"/>
</dbReference>
<keyword evidence="6" id="KW-1133">Transmembrane helix</keyword>
<evidence type="ECO:0000256" key="6">
    <source>
        <dbReference type="SAM" id="Phobius"/>
    </source>
</evidence>
<protein>
    <submittedName>
        <fullName evidence="9">Methyl-accepting chemotaxis protein</fullName>
    </submittedName>
</protein>
<comment type="subcellular location">
    <subcellularLocation>
        <location evidence="1">Membrane</location>
    </subcellularLocation>
</comment>
<dbReference type="Pfam" id="PF00672">
    <property type="entry name" value="HAMP"/>
    <property type="match status" value="1"/>
</dbReference>
<dbReference type="Proteomes" id="UP000295673">
    <property type="component" value="Unassembled WGS sequence"/>
</dbReference>
<dbReference type="Gene3D" id="6.10.340.10">
    <property type="match status" value="1"/>
</dbReference>
<dbReference type="PROSITE" id="PS50885">
    <property type="entry name" value="HAMP"/>
    <property type="match status" value="1"/>
</dbReference>
<evidence type="ECO:0000256" key="2">
    <source>
        <dbReference type="ARBA" id="ARBA00022500"/>
    </source>
</evidence>
<evidence type="ECO:0000259" key="8">
    <source>
        <dbReference type="PROSITE" id="PS50885"/>
    </source>
</evidence>
<evidence type="ECO:0000256" key="1">
    <source>
        <dbReference type="ARBA" id="ARBA00004370"/>
    </source>
</evidence>
<dbReference type="AlphaFoldDB" id="A0A4R1NJ21"/>
<dbReference type="FunFam" id="1.10.287.950:FF:000001">
    <property type="entry name" value="Methyl-accepting chemotaxis sensory transducer"/>
    <property type="match status" value="1"/>
</dbReference>
<sequence>MSAMTKIRTRFSKLGIQAKIALVIGAACILAVGAGFVAQYNQRLAALQETQTQVAELMTRAVSGQIRDLVENGQGEVIHDQLKPGLKNYPQILTVYLNTPEGELTTVTKDGFDAAPAKPLIDDFAAKLSRDGKAELLRTQEYAINGISIVGSDGKSVAGNMVIVWDMAPIYSAAMQAQLMASVASMIAALVAMGLILWLVGRMAIRPMLAIGDSMERIAAHDYDHDVPFGDRGDEIGQMSQRLTFFRDTLSEESQLRAMRAKEDNKRQELVSRLAEGLADLADGRVDRSIDMGQFEHGQDGIEIINDYNQVVTNLRDILMTVTTTAENVRNSSEEIAEVVIDQSKRSEAQAVTLEESAAAIESLSGSVEQTAKSAAEANTRILENRVQATSGGKVVEQTVEAMKNIEASSEQITAIIGVIDDIAFQTNLLALNAGVEAARAGEAGRGFAVVASEVRALAQRASSSANEIKELITRSGEQVTNGSRLVNEAGTALNEIIGGISQASELVSQIASVSREQANNLSEIRDGVTELDRVTQRNAAMIEESSAASRNLSEEAGRLTETLGAFTLSEDGHQERAHVAQPAEQQETIQSWDEDLEQDSAPAEGSFEDAHDTEAAFEAEEGIVEEEAPKEEQPVIEFSSRNHRAQAVNEPDAWADF</sequence>
<name>A0A4R1NJ21_9RHOB</name>
<feature type="transmembrane region" description="Helical" evidence="6">
    <location>
        <begin position="179"/>
        <end position="200"/>
    </location>
</feature>
<dbReference type="SMART" id="SM00304">
    <property type="entry name" value="HAMP"/>
    <property type="match status" value="2"/>
</dbReference>
<reference evidence="9 10" key="1">
    <citation type="submission" date="2019-03" db="EMBL/GenBank/DDBJ databases">
        <title>Genomic Encyclopedia of Archaeal and Bacterial Type Strains, Phase II (KMG-II): from individual species to whole genera.</title>
        <authorList>
            <person name="Goeker M."/>
        </authorList>
    </citation>
    <scope>NUCLEOTIDE SEQUENCE [LARGE SCALE GENOMIC DNA]</scope>
    <source>
        <strain evidence="9 10">DSM 26433</strain>
    </source>
</reference>
<dbReference type="PANTHER" id="PTHR43531:SF11">
    <property type="entry name" value="METHYL-ACCEPTING CHEMOTAXIS PROTEIN 3"/>
    <property type="match status" value="1"/>
</dbReference>
<dbReference type="EMBL" id="SMGR01000001">
    <property type="protein sequence ID" value="TCL08236.1"/>
    <property type="molecule type" value="Genomic_DNA"/>
</dbReference>
<dbReference type="InterPro" id="IPR051310">
    <property type="entry name" value="MCP_chemotaxis"/>
</dbReference>
<evidence type="ECO:0000259" key="7">
    <source>
        <dbReference type="PROSITE" id="PS50111"/>
    </source>
</evidence>
<evidence type="ECO:0000256" key="3">
    <source>
        <dbReference type="ARBA" id="ARBA00029447"/>
    </source>
</evidence>
<dbReference type="PROSITE" id="PS50111">
    <property type="entry name" value="CHEMOTAXIS_TRANSDUC_2"/>
    <property type="match status" value="1"/>
</dbReference>
<feature type="transmembrane region" description="Helical" evidence="6">
    <location>
        <begin position="20"/>
        <end position="40"/>
    </location>
</feature>
<gene>
    <name evidence="9" type="ORF">BXY66_0270</name>
</gene>
<evidence type="ECO:0000256" key="5">
    <source>
        <dbReference type="SAM" id="MobiDB-lite"/>
    </source>
</evidence>